<proteinExistence type="inferred from homology"/>
<dbReference type="Proteomes" id="UP001432014">
    <property type="component" value="Chromosome"/>
</dbReference>
<evidence type="ECO:0000259" key="4">
    <source>
        <dbReference type="SMART" id="SM00824"/>
    </source>
</evidence>
<dbReference type="InterPro" id="IPR029058">
    <property type="entry name" value="AB_hydrolase_fold"/>
</dbReference>
<dbReference type="PANTHER" id="PTHR11487">
    <property type="entry name" value="THIOESTERASE"/>
    <property type="match status" value="1"/>
</dbReference>
<gene>
    <name evidence="5" type="ORF">OG469_04440</name>
</gene>
<sequence>MSTTDTAHRSWPNGTPGAGTAHPAGTAPEETSLWVRHFHRRPDAPVRLLCLPHAGGSASVFRPWATAAGPHLEVLALQYPGRQDRYRERPVEDIAELADRAVPAVRAAVGDRPYGLFGHSMGALLAFELTRRLEGTGHGPDLLAVSGRRPPSAVRTGEYAHLVDDAALTAHLRELSGTDPRLLADEEALQMILPAVRADLTAVDRHQAAPGATVDAPVLAITGDSDPWVTPGEAAAWHRRTTSSFDLRVYPGGHFYLEHLQEELLALLGGRLAPAGAR</sequence>
<dbReference type="RefSeq" id="WP_329500646.1">
    <property type="nucleotide sequence ID" value="NZ_CP108460.1"/>
</dbReference>
<reference evidence="5 6" key="1">
    <citation type="submission" date="2022-10" db="EMBL/GenBank/DDBJ databases">
        <title>The complete genomes of actinobacterial strains from the NBC collection.</title>
        <authorList>
            <person name="Joergensen T.S."/>
            <person name="Alvarez Arevalo M."/>
            <person name="Sterndorff E.B."/>
            <person name="Faurdal D."/>
            <person name="Vuksanovic O."/>
            <person name="Mourched A.-S."/>
            <person name="Charusanti P."/>
            <person name="Shaw S."/>
            <person name="Blin K."/>
            <person name="Weber T."/>
        </authorList>
    </citation>
    <scope>NUCLEOTIDE SEQUENCE [LARGE SCALE GENOMIC DNA]</scope>
    <source>
        <strain evidence="5 6">NBC_01247</strain>
    </source>
</reference>
<evidence type="ECO:0000313" key="5">
    <source>
        <dbReference type="EMBL" id="WUS54826.1"/>
    </source>
</evidence>
<dbReference type="InterPro" id="IPR020802">
    <property type="entry name" value="TesA-like"/>
</dbReference>
<evidence type="ECO:0000313" key="6">
    <source>
        <dbReference type="Proteomes" id="UP001432014"/>
    </source>
</evidence>
<dbReference type="GO" id="GO:0016787">
    <property type="term" value="F:hydrolase activity"/>
    <property type="evidence" value="ECO:0007669"/>
    <property type="project" value="UniProtKB-KW"/>
</dbReference>
<dbReference type="InterPro" id="IPR001031">
    <property type="entry name" value="Thioesterase"/>
</dbReference>
<dbReference type="Gene3D" id="3.40.50.1820">
    <property type="entry name" value="alpha/beta hydrolase"/>
    <property type="match status" value="1"/>
</dbReference>
<dbReference type="Pfam" id="PF00975">
    <property type="entry name" value="Thioesterase"/>
    <property type="match status" value="1"/>
</dbReference>
<name>A0ABZ1W1W7_9ACTN</name>
<dbReference type="EMBL" id="CP108482">
    <property type="protein sequence ID" value="WUS54826.1"/>
    <property type="molecule type" value="Genomic_DNA"/>
</dbReference>
<dbReference type="SMART" id="SM00824">
    <property type="entry name" value="PKS_TE"/>
    <property type="match status" value="1"/>
</dbReference>
<keyword evidence="2 5" id="KW-0378">Hydrolase</keyword>
<comment type="similarity">
    <text evidence="1">Belongs to the thioesterase family.</text>
</comment>
<evidence type="ECO:0000256" key="2">
    <source>
        <dbReference type="ARBA" id="ARBA00022801"/>
    </source>
</evidence>
<dbReference type="InterPro" id="IPR012223">
    <property type="entry name" value="TEII"/>
</dbReference>
<evidence type="ECO:0000256" key="3">
    <source>
        <dbReference type="SAM" id="MobiDB-lite"/>
    </source>
</evidence>
<feature type="region of interest" description="Disordered" evidence="3">
    <location>
        <begin position="1"/>
        <end position="26"/>
    </location>
</feature>
<evidence type="ECO:0000256" key="1">
    <source>
        <dbReference type="ARBA" id="ARBA00007169"/>
    </source>
</evidence>
<protein>
    <submittedName>
        <fullName evidence="5">Alpha/beta fold hydrolase</fullName>
    </submittedName>
</protein>
<dbReference type="SUPFAM" id="SSF53474">
    <property type="entry name" value="alpha/beta-Hydrolases"/>
    <property type="match status" value="1"/>
</dbReference>
<accession>A0ABZ1W1W7</accession>
<feature type="domain" description="Thioesterase TesA-like" evidence="4">
    <location>
        <begin position="49"/>
        <end position="268"/>
    </location>
</feature>
<dbReference type="PANTHER" id="PTHR11487:SF0">
    <property type="entry name" value="S-ACYL FATTY ACID SYNTHASE THIOESTERASE, MEDIUM CHAIN"/>
    <property type="match status" value="1"/>
</dbReference>
<organism evidence="5 6">
    <name type="scientific">Kitasatospora herbaricolor</name>
    <dbReference type="NCBI Taxonomy" id="68217"/>
    <lineage>
        <taxon>Bacteria</taxon>
        <taxon>Bacillati</taxon>
        <taxon>Actinomycetota</taxon>
        <taxon>Actinomycetes</taxon>
        <taxon>Kitasatosporales</taxon>
        <taxon>Streptomycetaceae</taxon>
        <taxon>Kitasatospora</taxon>
    </lineage>
</organism>
<feature type="compositionally biased region" description="Low complexity" evidence="3">
    <location>
        <begin position="12"/>
        <end position="26"/>
    </location>
</feature>
<keyword evidence="6" id="KW-1185">Reference proteome</keyword>